<evidence type="ECO:0000256" key="3">
    <source>
        <dbReference type="ARBA" id="ARBA00022517"/>
    </source>
</evidence>
<keyword evidence="6 7" id="KW-0342">GTP-binding</keyword>
<dbReference type="Gene3D" id="3.40.50.300">
    <property type="entry name" value="P-loop containing nucleotide triphosphate hydrolases"/>
    <property type="match status" value="1"/>
</dbReference>
<dbReference type="CDD" id="cd22534">
    <property type="entry name" value="KH-II_Era"/>
    <property type="match status" value="1"/>
</dbReference>
<dbReference type="NCBIfam" id="TIGR00436">
    <property type="entry name" value="era"/>
    <property type="match status" value="1"/>
</dbReference>
<keyword evidence="7" id="KW-1003">Cell membrane</keyword>
<evidence type="ECO:0000256" key="4">
    <source>
        <dbReference type="ARBA" id="ARBA00022741"/>
    </source>
</evidence>
<keyword evidence="13" id="KW-1185">Reference proteome</keyword>
<dbReference type="HAMAP" id="MF_00367">
    <property type="entry name" value="GTPase_Era"/>
    <property type="match status" value="1"/>
</dbReference>
<dbReference type="InterPro" id="IPR015946">
    <property type="entry name" value="KH_dom-like_a/b"/>
</dbReference>
<dbReference type="NCBIfam" id="TIGR00231">
    <property type="entry name" value="small_GTP"/>
    <property type="match status" value="1"/>
</dbReference>
<dbReference type="CDD" id="cd04163">
    <property type="entry name" value="Era"/>
    <property type="match status" value="1"/>
</dbReference>
<feature type="region of interest" description="G5" evidence="8">
    <location>
        <begin position="164"/>
        <end position="166"/>
    </location>
</feature>
<comment type="function">
    <text evidence="7">An essential GTPase that binds both GDP and GTP, with rapid nucleotide exchange. Plays a role in 16S rRNA processing and 30S ribosomal subunit biogenesis and possibly also in cell cycle regulation and energy metabolism.</text>
</comment>
<dbReference type="OrthoDB" id="9805918at2"/>
<keyword evidence="7" id="KW-0699">rRNA-binding</keyword>
<evidence type="ECO:0000313" key="13">
    <source>
        <dbReference type="Proteomes" id="UP000078596"/>
    </source>
</evidence>
<evidence type="ECO:0000259" key="10">
    <source>
        <dbReference type="PROSITE" id="PS50823"/>
    </source>
</evidence>
<evidence type="ECO:0000256" key="9">
    <source>
        <dbReference type="RuleBase" id="RU003761"/>
    </source>
</evidence>
<dbReference type="SUPFAM" id="SSF52540">
    <property type="entry name" value="P-loop containing nucleoside triphosphate hydrolases"/>
    <property type="match status" value="1"/>
</dbReference>
<dbReference type="GO" id="GO:0005829">
    <property type="term" value="C:cytosol"/>
    <property type="evidence" value="ECO:0007669"/>
    <property type="project" value="TreeGrafter"/>
</dbReference>
<comment type="similarity">
    <text evidence="1 7 8 9">Belongs to the TRAFAC class TrmE-Era-EngA-EngB-Septin-like GTPase superfamily. Era GTPase family.</text>
</comment>
<dbReference type="SUPFAM" id="SSF54814">
    <property type="entry name" value="Prokaryotic type KH domain (KH-domain type II)"/>
    <property type="match status" value="1"/>
</dbReference>
<dbReference type="PANTHER" id="PTHR42698:SF1">
    <property type="entry name" value="GTPASE ERA, MITOCHONDRIAL"/>
    <property type="match status" value="1"/>
</dbReference>
<dbReference type="InterPro" id="IPR004044">
    <property type="entry name" value="KH_dom_type_2"/>
</dbReference>
<dbReference type="RefSeq" id="WP_066099236.1">
    <property type="nucleotide sequence ID" value="NZ_CP016027.1"/>
</dbReference>
<dbReference type="Pfam" id="PF07650">
    <property type="entry name" value="KH_2"/>
    <property type="match status" value="1"/>
</dbReference>
<keyword evidence="3 7" id="KW-0690">Ribosome biogenesis</keyword>
<feature type="domain" description="Era-type G" evidence="11">
    <location>
        <begin position="17"/>
        <end position="185"/>
    </location>
</feature>
<feature type="binding site" evidence="7">
    <location>
        <begin position="25"/>
        <end position="32"/>
    </location>
    <ligand>
        <name>GTP</name>
        <dbReference type="ChEBI" id="CHEBI:37565"/>
    </ligand>
</feature>
<evidence type="ECO:0000313" key="12">
    <source>
        <dbReference type="EMBL" id="ANJ66874.1"/>
    </source>
</evidence>
<dbReference type="InterPro" id="IPR005225">
    <property type="entry name" value="Small_GTP-bd"/>
</dbReference>
<dbReference type="STRING" id="1860122.A9404_05325"/>
<evidence type="ECO:0000256" key="1">
    <source>
        <dbReference type="ARBA" id="ARBA00007921"/>
    </source>
</evidence>
<feature type="binding site" evidence="7">
    <location>
        <begin position="134"/>
        <end position="137"/>
    </location>
    <ligand>
        <name>GTP</name>
        <dbReference type="ChEBI" id="CHEBI:37565"/>
    </ligand>
</feature>
<dbReference type="GO" id="GO:0070181">
    <property type="term" value="F:small ribosomal subunit rRNA binding"/>
    <property type="evidence" value="ECO:0007669"/>
    <property type="project" value="UniProtKB-UniRule"/>
</dbReference>
<dbReference type="Pfam" id="PF01926">
    <property type="entry name" value="MMR_HSR1"/>
    <property type="match status" value="1"/>
</dbReference>
<keyword evidence="5 7" id="KW-0694">RNA-binding</keyword>
<protein>
    <recommendedName>
        <fullName evidence="2 7">GTPase Era</fullName>
    </recommendedName>
</protein>
<evidence type="ECO:0000256" key="2">
    <source>
        <dbReference type="ARBA" id="ARBA00020484"/>
    </source>
</evidence>
<feature type="region of interest" description="G3" evidence="8">
    <location>
        <begin position="72"/>
        <end position="75"/>
    </location>
</feature>
<dbReference type="PROSITE" id="PS50823">
    <property type="entry name" value="KH_TYPE_2"/>
    <property type="match status" value="1"/>
</dbReference>
<dbReference type="InterPro" id="IPR027417">
    <property type="entry name" value="P-loop_NTPase"/>
</dbReference>
<dbReference type="InterPro" id="IPR009019">
    <property type="entry name" value="KH_sf_prok-type"/>
</dbReference>
<dbReference type="EMBL" id="CP016027">
    <property type="protein sequence ID" value="ANJ66874.1"/>
    <property type="molecule type" value="Genomic_DNA"/>
</dbReference>
<sequence>MRPVDAAAPGEAGTTLRFGQIAIVGRPNVGKSSLLNRLVGQKISITAPKPQTTRHRITGILSEDRGQIVFVDTPGIHQGGSDALNRQLNRTARSGFDDVDMILFVVQAGRFTEEDAAVLALVRQANLPTILLVNKIDLVKDKAALLPFLMEMQGRFDFTALYPISARRDRGFEGLIDLLFTHLPVGEPMYDPDEVTTITTRFMAAEIIREKLARLLHDELPYKTTVMIERFASAPTVTEIDAVIYVARESQKGIVIGKGGSKLKEVGSQARHDLEQMLETRVMLQLWVRVREDWADDERAVQSLGYQLPE</sequence>
<dbReference type="InterPro" id="IPR005662">
    <property type="entry name" value="GTPase_Era-like"/>
</dbReference>
<dbReference type="GO" id="GO:0000028">
    <property type="term" value="P:ribosomal small subunit assembly"/>
    <property type="evidence" value="ECO:0007669"/>
    <property type="project" value="TreeGrafter"/>
</dbReference>
<keyword evidence="7" id="KW-0963">Cytoplasm</keyword>
<evidence type="ECO:0000256" key="7">
    <source>
        <dbReference type="HAMAP-Rule" id="MF_00367"/>
    </source>
</evidence>
<dbReference type="GO" id="GO:0043024">
    <property type="term" value="F:ribosomal small subunit binding"/>
    <property type="evidence" value="ECO:0007669"/>
    <property type="project" value="TreeGrafter"/>
</dbReference>
<evidence type="ECO:0000256" key="6">
    <source>
        <dbReference type="ARBA" id="ARBA00023134"/>
    </source>
</evidence>
<dbReference type="InterPro" id="IPR006073">
    <property type="entry name" value="GTP-bd"/>
</dbReference>
<dbReference type="GO" id="GO:0003924">
    <property type="term" value="F:GTPase activity"/>
    <property type="evidence" value="ECO:0007669"/>
    <property type="project" value="UniProtKB-UniRule"/>
</dbReference>
<dbReference type="KEGG" id="haz:A9404_05325"/>
<dbReference type="InterPro" id="IPR030388">
    <property type="entry name" value="G_ERA_dom"/>
</dbReference>
<accession>A0A191ZG66</accession>
<dbReference type="NCBIfam" id="NF000908">
    <property type="entry name" value="PRK00089.1"/>
    <property type="match status" value="1"/>
</dbReference>
<dbReference type="PROSITE" id="PS51713">
    <property type="entry name" value="G_ERA"/>
    <property type="match status" value="1"/>
</dbReference>
<comment type="subcellular location">
    <subcellularLocation>
        <location evidence="7">Cytoplasm</location>
    </subcellularLocation>
    <subcellularLocation>
        <location evidence="7">Cell membrane</location>
        <topology evidence="7">Peripheral membrane protein</topology>
    </subcellularLocation>
</comment>
<dbReference type="PANTHER" id="PTHR42698">
    <property type="entry name" value="GTPASE ERA"/>
    <property type="match status" value="1"/>
</dbReference>
<dbReference type="AlphaFoldDB" id="A0A191ZG66"/>
<feature type="domain" description="KH type-2" evidence="10">
    <location>
        <begin position="208"/>
        <end position="292"/>
    </location>
</feature>
<feature type="region of interest" description="G1" evidence="8">
    <location>
        <begin position="25"/>
        <end position="32"/>
    </location>
</feature>
<evidence type="ECO:0000259" key="11">
    <source>
        <dbReference type="PROSITE" id="PS51713"/>
    </source>
</evidence>
<reference evidence="12 13" key="1">
    <citation type="submission" date="2016-06" db="EMBL/GenBank/DDBJ databases">
        <title>Insight into the functional genes involving in sulfur oxidation in Pearl River water.</title>
        <authorList>
            <person name="Luo J."/>
            <person name="Tan X."/>
            <person name="Lin W."/>
        </authorList>
    </citation>
    <scope>NUCLEOTIDE SEQUENCE [LARGE SCALE GENOMIC DNA]</scope>
    <source>
        <strain evidence="12 13">LS2</strain>
    </source>
</reference>
<comment type="subunit">
    <text evidence="7">Monomer.</text>
</comment>
<dbReference type="Proteomes" id="UP000078596">
    <property type="component" value="Chromosome"/>
</dbReference>
<dbReference type="PRINTS" id="PR00326">
    <property type="entry name" value="GTP1OBG"/>
</dbReference>
<evidence type="ECO:0000256" key="8">
    <source>
        <dbReference type="PROSITE-ProRule" id="PRU01050"/>
    </source>
</evidence>
<dbReference type="FunFam" id="3.30.300.20:FF:000003">
    <property type="entry name" value="GTPase Era"/>
    <property type="match status" value="1"/>
</dbReference>
<feature type="region of interest" description="G2" evidence="8">
    <location>
        <begin position="51"/>
        <end position="55"/>
    </location>
</feature>
<keyword evidence="7" id="KW-0472">Membrane</keyword>
<feature type="binding site" evidence="7">
    <location>
        <begin position="72"/>
        <end position="76"/>
    </location>
    <ligand>
        <name>GTP</name>
        <dbReference type="ChEBI" id="CHEBI:37565"/>
    </ligand>
</feature>
<feature type="region of interest" description="G4" evidence="8">
    <location>
        <begin position="134"/>
        <end position="137"/>
    </location>
</feature>
<proteinExistence type="inferred from homology"/>
<evidence type="ECO:0000256" key="5">
    <source>
        <dbReference type="ARBA" id="ARBA00022884"/>
    </source>
</evidence>
<name>A0A191ZG66_9GAMM</name>
<dbReference type="GO" id="GO:0005886">
    <property type="term" value="C:plasma membrane"/>
    <property type="evidence" value="ECO:0007669"/>
    <property type="project" value="UniProtKB-SubCell"/>
</dbReference>
<keyword evidence="4 7" id="KW-0547">Nucleotide-binding</keyword>
<gene>
    <name evidence="7" type="primary">era</name>
    <name evidence="12" type="ORF">A9404_05325</name>
</gene>
<dbReference type="Gene3D" id="3.30.300.20">
    <property type="match status" value="1"/>
</dbReference>
<organism evidence="12 13">
    <name type="scientific">Halothiobacillus diazotrophicus</name>
    <dbReference type="NCBI Taxonomy" id="1860122"/>
    <lineage>
        <taxon>Bacteria</taxon>
        <taxon>Pseudomonadati</taxon>
        <taxon>Pseudomonadota</taxon>
        <taxon>Gammaproteobacteria</taxon>
        <taxon>Chromatiales</taxon>
        <taxon>Halothiobacillaceae</taxon>
        <taxon>Halothiobacillus</taxon>
    </lineage>
</organism>
<dbReference type="GO" id="GO:0005525">
    <property type="term" value="F:GTP binding"/>
    <property type="evidence" value="ECO:0007669"/>
    <property type="project" value="UniProtKB-UniRule"/>
</dbReference>